<evidence type="ECO:0000313" key="2">
    <source>
        <dbReference type="Proteomes" id="UP000186769"/>
    </source>
</evidence>
<protein>
    <submittedName>
        <fullName evidence="1">Uncharacterized protein</fullName>
    </submittedName>
</protein>
<organism evidence="1 2">
    <name type="scientific">Actinomyces oris</name>
    <dbReference type="NCBI Taxonomy" id="544580"/>
    <lineage>
        <taxon>Bacteria</taxon>
        <taxon>Bacillati</taxon>
        <taxon>Actinomycetota</taxon>
        <taxon>Actinomycetes</taxon>
        <taxon>Actinomycetales</taxon>
        <taxon>Actinomycetaceae</taxon>
        <taxon>Actinomyces</taxon>
    </lineage>
</organism>
<dbReference type="AlphaFoldDB" id="A0A1Q8XC28"/>
<sequence>MNASKTNNDPTFRIYPVEQGVAIIRAIAEHRWPMHLNEAFALRDQFGWKPAPDNGRFFTTPVSNGEEDGFIGLDTTNSTLASKINFSMSTRLPEETPPEIQAMTQSVYDSYVETLNALYGAGDSDPDPEVASTQWLLPSRASVVIAATSGLLYASIDSPAMTDLTEAEQRYFDEGGEI</sequence>
<reference evidence="1 2" key="1">
    <citation type="submission" date="2016-12" db="EMBL/GenBank/DDBJ databases">
        <title>Genomic comparison of strains in the 'Actinomyces naeslundii' group.</title>
        <authorList>
            <person name="Mughal S.R."/>
            <person name="Do T."/>
            <person name="Gilbert S.C."/>
            <person name="Witherden E.A."/>
            <person name="Didelot X."/>
            <person name="Beighton D."/>
        </authorList>
    </citation>
    <scope>NUCLEOTIDE SEQUENCE [LARGE SCALE GENOMIC DNA]</scope>
    <source>
        <strain evidence="1 2">G53E</strain>
    </source>
</reference>
<dbReference type="Pfam" id="PF19818">
    <property type="entry name" value="DUF6301"/>
    <property type="match status" value="1"/>
</dbReference>
<dbReference type="RefSeq" id="WP_009407737.1">
    <property type="nucleotide sequence ID" value="NZ_CAUQNZ010000018.1"/>
</dbReference>
<name>A0A1Q8XC28_9ACTO</name>
<proteinExistence type="predicted"/>
<gene>
    <name evidence="1" type="ORF">BKH15_04630</name>
</gene>
<dbReference type="EMBL" id="MSKW01000010">
    <property type="protein sequence ID" value="OLO77886.1"/>
    <property type="molecule type" value="Genomic_DNA"/>
</dbReference>
<comment type="caution">
    <text evidence="1">The sequence shown here is derived from an EMBL/GenBank/DDBJ whole genome shotgun (WGS) entry which is preliminary data.</text>
</comment>
<dbReference type="Proteomes" id="UP000186769">
    <property type="component" value="Unassembled WGS sequence"/>
</dbReference>
<evidence type="ECO:0000313" key="1">
    <source>
        <dbReference type="EMBL" id="OLO77886.1"/>
    </source>
</evidence>
<dbReference type="InterPro" id="IPR046268">
    <property type="entry name" value="DUF6301"/>
</dbReference>
<accession>A0A1Q8XC28</accession>